<dbReference type="RefSeq" id="WP_168412146.1">
    <property type="nucleotide sequence ID" value="NZ_JAAXPW010000008.1"/>
</dbReference>
<gene>
    <name evidence="1" type="ORF">HNR36_001025</name>
</gene>
<comment type="caution">
    <text evidence="1">The sequence shown here is derived from an EMBL/GenBank/DDBJ whole genome shotgun (WGS) entry which is preliminary data.</text>
</comment>
<keyword evidence="2" id="KW-1185">Reference proteome</keyword>
<accession>A0A840PQ67</accession>
<dbReference type="AlphaFoldDB" id="A0A840PQ67"/>
<evidence type="ECO:0000313" key="1">
    <source>
        <dbReference type="EMBL" id="MBB5148639.1"/>
    </source>
</evidence>
<proteinExistence type="predicted"/>
<protein>
    <submittedName>
        <fullName evidence="1">Uncharacterized protein</fullName>
    </submittedName>
</protein>
<evidence type="ECO:0000313" key="2">
    <source>
        <dbReference type="Proteomes" id="UP000557217"/>
    </source>
</evidence>
<sequence>MKVINYEMPVRIENHYLGFLFFSKMYEELKCCKNNHIIFDFTRTTWFEANFVAVWASIVELLKYNNCKVSVKNVGKKIKEIFLKNGFYEKYKIGSTVDTYNSTIPFRIFNTNDEEGFTEYLNEEVLPKINLPLNSKQKKLFKKCLQEVFENTRIHASSEYVFACGQYFHKKRKVAFTLVDLGKTIGENVRSKLGDKIIDEKAINWSTEFGNTTKPGKDGGIGLYFLKEQLNNNGVLSIVSGNGYWEQNMNSIDLKQMKYKFGGTIVNIVSDWSKEVKSEVSEIWF</sequence>
<dbReference type="EMBL" id="JACHGZ010000008">
    <property type="protein sequence ID" value="MBB5148639.1"/>
    <property type="molecule type" value="Genomic_DNA"/>
</dbReference>
<organism evidence="1 2">
    <name type="scientific">Ureibacillus thermosphaericus</name>
    <dbReference type="NCBI Taxonomy" id="51173"/>
    <lineage>
        <taxon>Bacteria</taxon>
        <taxon>Bacillati</taxon>
        <taxon>Bacillota</taxon>
        <taxon>Bacilli</taxon>
        <taxon>Bacillales</taxon>
        <taxon>Caryophanaceae</taxon>
        <taxon>Ureibacillus</taxon>
    </lineage>
</organism>
<reference evidence="1 2" key="1">
    <citation type="submission" date="2020-08" db="EMBL/GenBank/DDBJ databases">
        <title>Genomic Encyclopedia of Type Strains, Phase IV (KMG-IV): sequencing the most valuable type-strain genomes for metagenomic binning, comparative biology and taxonomic classification.</title>
        <authorList>
            <person name="Goeker M."/>
        </authorList>
    </citation>
    <scope>NUCLEOTIDE SEQUENCE [LARGE SCALE GENOMIC DNA]</scope>
    <source>
        <strain evidence="1 2">DSM 10633</strain>
    </source>
</reference>
<dbReference type="Proteomes" id="UP000557217">
    <property type="component" value="Unassembled WGS sequence"/>
</dbReference>
<name>A0A840PQ67_URETH</name>